<feature type="non-terminal residue" evidence="10">
    <location>
        <position position="1"/>
    </location>
</feature>
<comment type="pathway">
    <text evidence="3">Cofactor biosynthesis; riboflavin biosynthesis; riboflavin from 2-hydroxy-3-oxobutyl phosphate and 5-amino-6-(D-ribitylamino)uracil: step 2/2.</text>
</comment>
<dbReference type="EMBL" id="UINC01212833">
    <property type="protein sequence ID" value="SVE37328.1"/>
    <property type="molecule type" value="Genomic_DNA"/>
</dbReference>
<keyword evidence="6" id="KW-0686">Riboflavin biosynthesis</keyword>
<dbReference type="Pfam" id="PF00677">
    <property type="entry name" value="Lum_binding"/>
    <property type="match status" value="1"/>
</dbReference>
<protein>
    <recommendedName>
        <fullName evidence="5">Riboflavin synthase</fullName>
        <ecNumber evidence="4">2.5.1.9</ecNumber>
    </recommendedName>
</protein>
<dbReference type="FunFam" id="2.40.30.20:FF:000004">
    <property type="entry name" value="Riboflavin synthase, alpha subunit"/>
    <property type="match status" value="1"/>
</dbReference>
<sequence>INLERSLMLGDELGGHLVTGHVDGVINAVDIFSDGDSLRARFDLPKWLAPFVASKCSIAIDGVSLTVNEVKDHYFEINIIPHTRACTTLDKLSAGTRVNVEIDMFARYVERSLSLRK</sequence>
<evidence type="ECO:0000256" key="2">
    <source>
        <dbReference type="ARBA" id="ARBA00002803"/>
    </source>
</evidence>
<evidence type="ECO:0000256" key="4">
    <source>
        <dbReference type="ARBA" id="ARBA00012827"/>
    </source>
</evidence>
<dbReference type="PANTHER" id="PTHR21098">
    <property type="entry name" value="RIBOFLAVIN SYNTHASE ALPHA CHAIN"/>
    <property type="match status" value="1"/>
</dbReference>
<dbReference type="SUPFAM" id="SSF63380">
    <property type="entry name" value="Riboflavin synthase domain-like"/>
    <property type="match status" value="1"/>
</dbReference>
<dbReference type="Gene3D" id="2.40.30.20">
    <property type="match status" value="1"/>
</dbReference>
<name>A0A383D0D5_9ZZZZ</name>
<accession>A0A383D0D5</accession>
<evidence type="ECO:0000256" key="7">
    <source>
        <dbReference type="ARBA" id="ARBA00022679"/>
    </source>
</evidence>
<evidence type="ECO:0000256" key="1">
    <source>
        <dbReference type="ARBA" id="ARBA00000968"/>
    </source>
</evidence>
<dbReference type="PANTHER" id="PTHR21098:SF12">
    <property type="entry name" value="RIBOFLAVIN SYNTHASE"/>
    <property type="match status" value="1"/>
</dbReference>
<feature type="domain" description="Lumazine-binding" evidence="9">
    <location>
        <begin position="17"/>
        <end position="113"/>
    </location>
</feature>
<dbReference type="AlphaFoldDB" id="A0A383D0D5"/>
<organism evidence="10">
    <name type="scientific">marine metagenome</name>
    <dbReference type="NCBI Taxonomy" id="408172"/>
    <lineage>
        <taxon>unclassified sequences</taxon>
        <taxon>metagenomes</taxon>
        <taxon>ecological metagenomes</taxon>
    </lineage>
</organism>
<dbReference type="InterPro" id="IPR023366">
    <property type="entry name" value="ATP_synth_asu-like_sf"/>
</dbReference>
<dbReference type="GO" id="GO:0009231">
    <property type="term" value="P:riboflavin biosynthetic process"/>
    <property type="evidence" value="ECO:0007669"/>
    <property type="project" value="UniProtKB-KW"/>
</dbReference>
<dbReference type="InterPro" id="IPR001783">
    <property type="entry name" value="Lumazine-bd"/>
</dbReference>
<dbReference type="InterPro" id="IPR026017">
    <property type="entry name" value="Lumazine-bd_dom"/>
</dbReference>
<evidence type="ECO:0000313" key="10">
    <source>
        <dbReference type="EMBL" id="SVE37328.1"/>
    </source>
</evidence>
<comment type="catalytic activity">
    <reaction evidence="1">
        <text>2 6,7-dimethyl-8-(1-D-ribityl)lumazine + H(+) = 5-amino-6-(D-ribitylamino)uracil + riboflavin</text>
        <dbReference type="Rhea" id="RHEA:20772"/>
        <dbReference type="ChEBI" id="CHEBI:15378"/>
        <dbReference type="ChEBI" id="CHEBI:15934"/>
        <dbReference type="ChEBI" id="CHEBI:57986"/>
        <dbReference type="ChEBI" id="CHEBI:58201"/>
        <dbReference type="EC" id="2.5.1.9"/>
    </reaction>
</comment>
<evidence type="ECO:0000259" key="9">
    <source>
        <dbReference type="PROSITE" id="PS51177"/>
    </source>
</evidence>
<dbReference type="GO" id="GO:0004746">
    <property type="term" value="F:riboflavin synthase activity"/>
    <property type="evidence" value="ECO:0007669"/>
    <property type="project" value="UniProtKB-EC"/>
</dbReference>
<evidence type="ECO:0000256" key="5">
    <source>
        <dbReference type="ARBA" id="ARBA00013950"/>
    </source>
</evidence>
<dbReference type="CDD" id="cd00402">
    <property type="entry name" value="Riboflavin_synthase_like"/>
    <property type="match status" value="1"/>
</dbReference>
<evidence type="ECO:0000256" key="3">
    <source>
        <dbReference type="ARBA" id="ARBA00004887"/>
    </source>
</evidence>
<dbReference type="EC" id="2.5.1.9" evidence="4"/>
<evidence type="ECO:0000256" key="6">
    <source>
        <dbReference type="ARBA" id="ARBA00022619"/>
    </source>
</evidence>
<evidence type="ECO:0000256" key="8">
    <source>
        <dbReference type="ARBA" id="ARBA00022737"/>
    </source>
</evidence>
<dbReference type="InterPro" id="IPR017938">
    <property type="entry name" value="Riboflavin_synthase-like_b-brl"/>
</dbReference>
<keyword evidence="8" id="KW-0677">Repeat</keyword>
<reference evidence="10" key="1">
    <citation type="submission" date="2018-05" db="EMBL/GenBank/DDBJ databases">
        <authorList>
            <person name="Lanie J.A."/>
            <person name="Ng W.-L."/>
            <person name="Kazmierczak K.M."/>
            <person name="Andrzejewski T.M."/>
            <person name="Davidsen T.M."/>
            <person name="Wayne K.J."/>
            <person name="Tettelin H."/>
            <person name="Glass J.I."/>
            <person name="Rusch D."/>
            <person name="Podicherti R."/>
            <person name="Tsui H.-C.T."/>
            <person name="Winkler M.E."/>
        </authorList>
    </citation>
    <scope>NUCLEOTIDE SEQUENCE</scope>
</reference>
<comment type="function">
    <text evidence="2">Catalyzes the dismutation of two molecules of 6,7-dimethyl-8-ribityllumazine, resulting in the formation of riboflavin and 5-amino-6-(D-ribitylamino)uracil.</text>
</comment>
<dbReference type="PROSITE" id="PS51177">
    <property type="entry name" value="LUMAZINE_BIND"/>
    <property type="match status" value="1"/>
</dbReference>
<keyword evidence="7" id="KW-0808">Transferase</keyword>
<gene>
    <name evidence="10" type="ORF">METZ01_LOCUS490182</name>
</gene>
<proteinExistence type="predicted"/>